<feature type="compositionally biased region" description="Polar residues" evidence="5">
    <location>
        <begin position="1587"/>
        <end position="1598"/>
    </location>
</feature>
<feature type="compositionally biased region" description="Low complexity" evidence="5">
    <location>
        <begin position="326"/>
        <end position="344"/>
    </location>
</feature>
<accession>A0A0N1HWT5</accession>
<feature type="coiled-coil region" evidence="4">
    <location>
        <begin position="1623"/>
        <end position="1657"/>
    </location>
</feature>
<dbReference type="OrthoDB" id="272117at2759"/>
<evidence type="ECO:0000256" key="2">
    <source>
        <dbReference type="ARBA" id="ARBA00022490"/>
    </source>
</evidence>
<feature type="region of interest" description="Disordered" evidence="5">
    <location>
        <begin position="2052"/>
        <end position="2080"/>
    </location>
</feature>
<feature type="coiled-coil region" evidence="4">
    <location>
        <begin position="168"/>
        <end position="320"/>
    </location>
</feature>
<organism evidence="6 7">
    <name type="scientific">Leptomonas seymouri</name>
    <dbReference type="NCBI Taxonomy" id="5684"/>
    <lineage>
        <taxon>Eukaryota</taxon>
        <taxon>Discoba</taxon>
        <taxon>Euglenozoa</taxon>
        <taxon>Kinetoplastea</taxon>
        <taxon>Metakinetoplastina</taxon>
        <taxon>Trypanosomatida</taxon>
        <taxon>Trypanosomatidae</taxon>
        <taxon>Leishmaniinae</taxon>
        <taxon>Leptomonas</taxon>
    </lineage>
</organism>
<feature type="coiled-coil region" evidence="4">
    <location>
        <begin position="2089"/>
        <end position="2155"/>
    </location>
</feature>
<evidence type="ECO:0000313" key="7">
    <source>
        <dbReference type="Proteomes" id="UP000038009"/>
    </source>
</evidence>
<feature type="region of interest" description="Disordered" evidence="5">
    <location>
        <begin position="321"/>
        <end position="379"/>
    </location>
</feature>
<dbReference type="EMBL" id="LJSK01000122">
    <property type="protein sequence ID" value="KPI86623.1"/>
    <property type="molecule type" value="Genomic_DNA"/>
</dbReference>
<dbReference type="VEuPathDB" id="TriTrypDB:Lsey_0122_0110"/>
<evidence type="ECO:0000256" key="3">
    <source>
        <dbReference type="ARBA" id="ARBA00023054"/>
    </source>
</evidence>
<evidence type="ECO:0000256" key="1">
    <source>
        <dbReference type="ARBA" id="ARBA00004496"/>
    </source>
</evidence>
<feature type="coiled-coil region" evidence="4">
    <location>
        <begin position="1078"/>
        <end position="1105"/>
    </location>
</feature>
<feature type="region of interest" description="Disordered" evidence="5">
    <location>
        <begin position="1032"/>
        <end position="1052"/>
    </location>
</feature>
<feature type="region of interest" description="Disordered" evidence="5">
    <location>
        <begin position="1419"/>
        <end position="1440"/>
    </location>
</feature>
<keyword evidence="3 4" id="KW-0175">Coiled coil</keyword>
<dbReference type="GO" id="GO:0005737">
    <property type="term" value="C:cytoplasm"/>
    <property type="evidence" value="ECO:0007669"/>
    <property type="project" value="UniProtKB-SubCell"/>
</dbReference>
<feature type="compositionally biased region" description="Basic and acidic residues" evidence="5">
    <location>
        <begin position="352"/>
        <end position="379"/>
    </location>
</feature>
<feature type="region of interest" description="Disordered" evidence="5">
    <location>
        <begin position="1873"/>
        <end position="1955"/>
    </location>
</feature>
<feature type="coiled-coil region" evidence="4">
    <location>
        <begin position="753"/>
        <end position="801"/>
    </location>
</feature>
<feature type="region of interest" description="Disordered" evidence="5">
    <location>
        <begin position="2396"/>
        <end position="2475"/>
    </location>
</feature>
<feature type="compositionally biased region" description="Polar residues" evidence="5">
    <location>
        <begin position="1916"/>
        <end position="1935"/>
    </location>
</feature>
<feature type="coiled-coil region" evidence="4">
    <location>
        <begin position="926"/>
        <end position="1028"/>
    </location>
</feature>
<feature type="region of interest" description="Disordered" evidence="5">
    <location>
        <begin position="2335"/>
        <end position="2360"/>
    </location>
</feature>
<feature type="compositionally biased region" description="Polar residues" evidence="5">
    <location>
        <begin position="1887"/>
        <end position="1906"/>
    </location>
</feature>
<evidence type="ECO:0000256" key="4">
    <source>
        <dbReference type="SAM" id="Coils"/>
    </source>
</evidence>
<feature type="compositionally biased region" description="Polar residues" evidence="5">
    <location>
        <begin position="1033"/>
        <end position="1049"/>
    </location>
</feature>
<keyword evidence="2" id="KW-0963">Cytoplasm</keyword>
<reference evidence="6 7" key="1">
    <citation type="journal article" date="2015" name="PLoS Pathog.">
        <title>Leptomonas seymouri: Adaptations to the Dixenous Life Cycle Analyzed by Genome Sequencing, Transcriptome Profiling and Co-infection with Leishmania donovani.</title>
        <authorList>
            <person name="Kraeva N."/>
            <person name="Butenko A."/>
            <person name="Hlavacova J."/>
            <person name="Kostygov A."/>
            <person name="Myskova J."/>
            <person name="Grybchuk D."/>
            <person name="Lestinova T."/>
            <person name="Votypka J."/>
            <person name="Volf P."/>
            <person name="Opperdoes F."/>
            <person name="Flegontov P."/>
            <person name="Lukes J."/>
            <person name="Yurchenko V."/>
        </authorList>
    </citation>
    <scope>NUCLEOTIDE SEQUENCE [LARGE SCALE GENOMIC DNA]</scope>
    <source>
        <strain evidence="6 7">ATCC 30220</strain>
    </source>
</reference>
<feature type="coiled-coil region" evidence="4">
    <location>
        <begin position="479"/>
        <end position="506"/>
    </location>
</feature>
<feature type="compositionally biased region" description="Low complexity" evidence="5">
    <location>
        <begin position="2434"/>
        <end position="2452"/>
    </location>
</feature>
<feature type="compositionally biased region" description="Polar residues" evidence="5">
    <location>
        <begin position="2400"/>
        <end position="2417"/>
    </location>
</feature>
<comment type="caution">
    <text evidence="6">The sequence shown here is derived from an EMBL/GenBank/DDBJ whole genome shotgun (WGS) entry which is preliminary data.</text>
</comment>
<dbReference type="InterPro" id="IPR045329">
    <property type="entry name" value="LZTS"/>
</dbReference>
<dbReference type="OMA" id="WMNKVRL"/>
<feature type="region of interest" description="Disordered" evidence="5">
    <location>
        <begin position="1587"/>
        <end position="1609"/>
    </location>
</feature>
<feature type="coiled-coil region" evidence="4">
    <location>
        <begin position="58"/>
        <end position="110"/>
    </location>
</feature>
<feature type="coiled-coil region" evidence="4">
    <location>
        <begin position="2364"/>
        <end position="2391"/>
    </location>
</feature>
<comment type="subcellular location">
    <subcellularLocation>
        <location evidence="1">Cytoplasm</location>
    </subcellularLocation>
</comment>
<proteinExistence type="predicted"/>
<dbReference type="PANTHER" id="PTHR19354">
    <property type="entry name" value="ZIPPER PUTATIVE TUMOR SUPPRESSOR 2 HOMOLOG-LIKE PROTEIN-RELATED"/>
    <property type="match status" value="1"/>
</dbReference>
<dbReference type="PANTHER" id="PTHR19354:SF2">
    <property type="entry name" value="LEUCINE-RICH REPEAT-CONTAINING PROTEIN DDB_G0290503"/>
    <property type="match status" value="1"/>
</dbReference>
<feature type="coiled-coil region" evidence="4">
    <location>
        <begin position="624"/>
        <end position="658"/>
    </location>
</feature>
<evidence type="ECO:0000256" key="5">
    <source>
        <dbReference type="SAM" id="MobiDB-lite"/>
    </source>
</evidence>
<feature type="region of interest" description="Disordered" evidence="5">
    <location>
        <begin position="834"/>
        <end position="879"/>
    </location>
</feature>
<feature type="coiled-coil region" evidence="4">
    <location>
        <begin position="1219"/>
        <end position="1307"/>
    </location>
</feature>
<sequence length="2475" mass="279314">MWMQIHRMPFQQLQETDEFVYIEKVMTLVARYVFLEADSNMANPKYTISIARLLKIVCAKSLLELERLRRQQSEANAELANTKRGLNSQLEAKAKEIENLNKALYEVSKRELSQSAADYSTVVDELGRAKAENNTLALKVHSLTRQTEELKQALVSRSDDRSYLNDTYDKAQLEYRHLATRYKRLADRSAKTEDMLEEMRRKERTKKLDTNEELDRLRQKVQALQQENYALVQSRDRAEELCEKREEEALRDMTELRRLNRDLLEEERSKNQVLRDEFLNAKQEADAHVEQLLQQHEQDLNERKEEISILRRQLEKATSKRKGWFNADNSSSADDSSSQSSRGSGDSEEWEQEQKREIADNREMRGISSEEHRKVERENDDLRAEVEQLELRIDALDEENRRLTRLVKNYESGNEGLYRLRQELADQTRTVEILQSENSQLRERLNGMEDSITFNAALRELCKRVGVTESEINSLRPQNATAYSEMDTLKEELSLLKDEVEWLERERRYWMNKVRLQPLMDTKLRFELGLTSEQLKQLDRLVDQMKSGSVVVEDSDENYKEKYFNELQARRRDAEQFNAYVKQRINDALKDAFVDLNNSSTAAAVSQLRDHIDVITTTPASEANAQAEEKIRTMTLRLEELERAERTSSEEIARLREQVVAGNTEKEMISRERDQYREAIFGAAGMGSGDQADATPSLGDFGESSAGSLSNAKWLKVSNTLREQLRAKDTLIDTLGKELKEWKGKLEAERQYEAQLTETAEKQKAEFAVLQDQVKALTTLNEEVTEKCNALTRINKDLEDGLQHLDGSAAKEALLKVVLLRRREATLLQRLRRALSTQEETASSEKKLKSQVTSTLEKLRETLEDPSSTGSVLPRSSGGCSMEGEMLNVLDSAVKHMLQGKLFREDSRFLIHLRQVYQGMETSEELMELRLDVKRLRGELEEKQKALDDLSTETEALRAAAAAAEDTRANHSSEYADAARAKAEAEAARYRQKYTLLAKRLEAREGEVAQLENDLDDARKEVVEVRDHIRNILSDTADPQSTPGDGQSRSKVDATQVARLEKEVARLKSVNLGLLHHSLDLQSQVKALEIEITAKQQEITFLKASADSPVVTSFVAAAIREHAALRRQSELALIQAKRLRMQLAATEANYHVVANEAMNYKLGAYRLYRKYVDQVVTVVDYLRCVQRASKGSLSPHQAEIMDRRLGKAVSDLGKCFGRNKMLAMQLSDAHNALATLEQQLSLQRMDGGAAKKDAMDAKLQETRARVRDLERLMVECQEEQQYLQGKLNRAEAANKDLNAEVTRLEFGQVAVSPLDEQLLATLLQLKESVFDKTVAPPLSGEAPPFLRRVKAGASWSDDDDAAIREYKSVVLRHTELAQQCASLKKQLADASAEHRRAEHKVSQLREELQQCSEKATFAQRQIDEERQKAAQREERLRRAYETQSDVARRATEHNARCLQEMVQKKEQTIASLQEQLSAERQKYTEHELGEAVRMERLHEHMFRENTAMVERFKNAIETVGNSLHQTSDSAEAPPPHLLLPSAGNGVEEQLRALTAETVRLRQQLKEARTTNIVLESQLENQVHQQLSNTAASAPTAAQSGIPVPRAGSTDSLMGIVRNQTAMLESLRQREMHLSEELTREKAQRASAERQLDDAQRQRVEQGGALQLLSQVTGASAGAGADAPLVGELRAQNEYLVQELRGLRQVLEEERTQARRFQMDAAEWKAHLDSLQAEVATQQVETERAQHLAMLNEGLQADLSAVKEQNDRLVLAASVLKQKLMEEAHRSGESTRQHQQEIALAQRMGTIQQESAGHMRILDQRIHAIQKELNERVKKEQAILEKNTESQRLVYQLHQQLRAKEREVVDLQDQLRMRGPASLSTAPHKASRSSSPLTESKGTQTLSTSALSPLRGKENTVAVSTVLSGTTPASSSQTHLQLPAVPSASPPHPDSDPASERTALAPISTQDALLQPQIAGLVYRETQKQQRDNLAQISTLRSRVHRLEKDVEDAEEQLKGEREATRQLRLRLRQLREEQERKEREYAAQLAAVHHRRVNAESKLSRQHAAADSSKLDSTLSPPLPTAAAVSEADSALREQVASLERTVRRYQQELEEVRQTPVASAGNVDPAHLASPLDIRTHVEQVRRLESIIDALRRRLAVEVPARESELQQRLTHTSATVQRMAADLASMRGLPVSEIESIYSITISTPSTTPLTTDGLNNELLRKSNEVLDLRFSVETLELQLSRAQRHLNEILTVDSSAAAGANVKGEASTANVEVLHNLVQNLKLVIEKLQSENAQLRSAEAQSARYARQSRELHDLQERERLLQSQLQSLTQQLARSRGPLGGATVSLPPSTGPDGDLHRRLATAQAVAEQYEAELDELRQRLSVNDRRAVRPIAPTLSDTTSPRLGVSSASQPTIAPPPLPQSRFSHSHQRPGSLSSSTSGSLQRRLSSNRLGSADDSGTGDHASLRHHHLD</sequence>
<feature type="coiled-coil region" evidence="4">
    <location>
        <begin position="1992"/>
        <end position="2047"/>
    </location>
</feature>
<feature type="coiled-coil region" evidence="4">
    <location>
        <begin position="1713"/>
        <end position="1740"/>
    </location>
</feature>
<name>A0A0N1HWT5_LEPSE</name>
<feature type="coiled-coil region" evidence="4">
    <location>
        <begin position="2274"/>
        <end position="2335"/>
    </location>
</feature>
<protein>
    <submittedName>
        <fullName evidence="6">Uncharacterized protein</fullName>
    </submittedName>
</protein>
<evidence type="ECO:0000313" key="6">
    <source>
        <dbReference type="EMBL" id="KPI86623.1"/>
    </source>
</evidence>
<feature type="compositionally biased region" description="Basic and acidic residues" evidence="5">
    <location>
        <begin position="1421"/>
        <end position="1440"/>
    </location>
</feature>
<dbReference type="Proteomes" id="UP000038009">
    <property type="component" value="Unassembled WGS sequence"/>
</dbReference>
<keyword evidence="7" id="KW-1185">Reference proteome</keyword>
<gene>
    <name evidence="6" type="ORF">ABL78_4301</name>
</gene>